<keyword evidence="1" id="KW-0812">Transmembrane</keyword>
<reference evidence="2" key="1">
    <citation type="journal article" date="2020" name="Nature">
        <title>Giant virus diversity and host interactions through global metagenomics.</title>
        <authorList>
            <person name="Schulz F."/>
            <person name="Roux S."/>
            <person name="Paez-Espino D."/>
            <person name="Jungbluth S."/>
            <person name="Walsh D.A."/>
            <person name="Denef V.J."/>
            <person name="McMahon K.D."/>
            <person name="Konstantinidis K.T."/>
            <person name="Eloe-Fadrosh E.A."/>
            <person name="Kyrpides N.C."/>
            <person name="Woyke T."/>
        </authorList>
    </citation>
    <scope>NUCLEOTIDE SEQUENCE</scope>
    <source>
        <strain evidence="2">GVMAG-M-3300023184-182</strain>
    </source>
</reference>
<keyword evidence="1" id="KW-0472">Membrane</keyword>
<name>A0A6C0HZN5_9ZZZZ</name>
<keyword evidence="1" id="KW-1133">Transmembrane helix</keyword>
<proteinExistence type="predicted"/>
<protein>
    <submittedName>
        <fullName evidence="2">Uncharacterized protein</fullName>
    </submittedName>
</protein>
<dbReference type="EMBL" id="MN740043">
    <property type="protein sequence ID" value="QHT85616.1"/>
    <property type="molecule type" value="Genomic_DNA"/>
</dbReference>
<feature type="transmembrane region" description="Helical" evidence="1">
    <location>
        <begin position="111"/>
        <end position="129"/>
    </location>
</feature>
<evidence type="ECO:0000256" key="1">
    <source>
        <dbReference type="SAM" id="Phobius"/>
    </source>
</evidence>
<organism evidence="2">
    <name type="scientific">viral metagenome</name>
    <dbReference type="NCBI Taxonomy" id="1070528"/>
    <lineage>
        <taxon>unclassified sequences</taxon>
        <taxon>metagenomes</taxon>
        <taxon>organismal metagenomes</taxon>
    </lineage>
</organism>
<sequence length="144" mass="17276">MPSKKYSISNNKTLKNKINKYLCKKKDICCEDNIERKLAIEDIFTLYSEIAEFMYEKDEYLSYINNDLLVFIGYKMNLEKINDSEGVKLWNIIDSKMFTNKKLDKIKIIELLNQVPLYYLLSFLGYAYYRYKRNKDVVDDNVKK</sequence>
<evidence type="ECO:0000313" key="2">
    <source>
        <dbReference type="EMBL" id="QHT85616.1"/>
    </source>
</evidence>
<accession>A0A6C0HZN5</accession>
<dbReference type="AlphaFoldDB" id="A0A6C0HZN5"/>